<dbReference type="RefSeq" id="WP_133734928.1">
    <property type="nucleotide sequence ID" value="NZ_SOAX01000001.1"/>
</dbReference>
<dbReference type="OrthoDB" id="5492264at2"/>
<protein>
    <submittedName>
        <fullName evidence="1">Uncharacterized protein</fullName>
    </submittedName>
</protein>
<keyword evidence="2" id="KW-1185">Reference proteome</keyword>
<evidence type="ECO:0000313" key="1">
    <source>
        <dbReference type="EMBL" id="TDT44556.1"/>
    </source>
</evidence>
<gene>
    <name evidence="1" type="ORF">DES49_0667</name>
</gene>
<dbReference type="AlphaFoldDB" id="A0A4R7K251"/>
<sequence length="372" mass="42992">MQNQLILRRTLNVVCWHVSGQVATAKERRDLIPLLLRAQEVEQTGAKDIAEHLFFESNSRKVVAERLLQVAHSYGLLKKESAGAYSLSEEGKQAIARERVYVPQEGTWIIWASDEPMLDHPILHVEAWSEPSAFDEVWGKEKHKNSERAFEELPRWMTESEGRAFDMVCKTTESRRIDSMQINAEPVRNHAFIYLEWNVNKGKLWLRGELADQSVDSSLNAPDIESNQVWKNLLECVELWPRWDPSQQALRMAFDESSKSERESLTRVLKFKNPEISGAGRFEDLDVYDVPLLPLSGEDAKKWAEWRLEARISDYATNSRYQQWTNEAAEPFAEFSPTLPPRDALAELVWTQRGNRPTAKCWYLMASEDWGL</sequence>
<accession>A0A4R7K251</accession>
<comment type="caution">
    <text evidence="1">The sequence shown here is derived from an EMBL/GenBank/DDBJ whole genome shotgun (WGS) entry which is preliminary data.</text>
</comment>
<reference evidence="1 2" key="1">
    <citation type="submission" date="2019-03" db="EMBL/GenBank/DDBJ databases">
        <title>Genomic Encyclopedia of Type Strains, Phase IV (KMG-IV): sequencing the most valuable type-strain genomes for metagenomic binning, comparative biology and taxonomic classification.</title>
        <authorList>
            <person name="Goeker M."/>
        </authorList>
    </citation>
    <scope>NUCLEOTIDE SEQUENCE [LARGE SCALE GENOMIC DNA]</scope>
    <source>
        <strain evidence="1 2">DSM 15505</strain>
    </source>
</reference>
<proteinExistence type="predicted"/>
<name>A0A4R7K251_9GAMM</name>
<dbReference type="EMBL" id="SOAX01000001">
    <property type="protein sequence ID" value="TDT44556.1"/>
    <property type="molecule type" value="Genomic_DNA"/>
</dbReference>
<evidence type="ECO:0000313" key="2">
    <source>
        <dbReference type="Proteomes" id="UP000295830"/>
    </source>
</evidence>
<dbReference type="Proteomes" id="UP000295830">
    <property type="component" value="Unassembled WGS sequence"/>
</dbReference>
<organism evidence="1 2">
    <name type="scientific">Halospina denitrificans</name>
    <dbReference type="NCBI Taxonomy" id="332522"/>
    <lineage>
        <taxon>Bacteria</taxon>
        <taxon>Pseudomonadati</taxon>
        <taxon>Pseudomonadota</taxon>
        <taxon>Gammaproteobacteria</taxon>
        <taxon>Halospina</taxon>
    </lineage>
</organism>